<dbReference type="PANTHER" id="PTHR42943">
    <property type="entry name" value="GLUTATHIONE S-TRANSFERASE KAPPA"/>
    <property type="match status" value="1"/>
</dbReference>
<evidence type="ECO:0000256" key="1">
    <source>
        <dbReference type="PIRNR" id="PIRNR006386"/>
    </source>
</evidence>
<proteinExistence type="inferred from homology"/>
<dbReference type="Proteomes" id="UP001241758">
    <property type="component" value="Unassembled WGS sequence"/>
</dbReference>
<dbReference type="InterPro" id="IPR001853">
    <property type="entry name" value="DSBA-like_thioredoxin_dom"/>
</dbReference>
<dbReference type="Pfam" id="PF01323">
    <property type="entry name" value="DSBA"/>
    <property type="match status" value="1"/>
</dbReference>
<dbReference type="PIRSF" id="PIRSF006386">
    <property type="entry name" value="HCCAis_GSTk"/>
    <property type="match status" value="1"/>
</dbReference>
<dbReference type="InterPro" id="IPR051924">
    <property type="entry name" value="GST_Kappa/NadH"/>
</dbReference>
<dbReference type="PANTHER" id="PTHR42943:SF2">
    <property type="entry name" value="GLUTATHIONE S-TRANSFERASE KAPPA 1"/>
    <property type="match status" value="1"/>
</dbReference>
<gene>
    <name evidence="3" type="ORF">QLQ12_11635</name>
</gene>
<dbReference type="SUPFAM" id="SSF52833">
    <property type="entry name" value="Thioredoxin-like"/>
    <property type="match status" value="1"/>
</dbReference>
<feature type="domain" description="DSBA-like thioredoxin" evidence="2">
    <location>
        <begin position="7"/>
        <end position="200"/>
    </location>
</feature>
<evidence type="ECO:0000259" key="2">
    <source>
        <dbReference type="Pfam" id="PF01323"/>
    </source>
</evidence>
<protein>
    <recommendedName>
        <fullName evidence="1">2-hydroxychromene-2-carboxylate isomerase</fullName>
        <ecNumber evidence="1">5.99.1.4</ecNumber>
    </recommendedName>
</protein>
<comment type="catalytic activity">
    <reaction evidence="1">
        <text>2-hydroxychromene-2-carboxylate = (3E)-4-(2-hydroxyphenyl)-2-oxobut-3-enoate</text>
        <dbReference type="Rhea" id="RHEA:27401"/>
        <dbReference type="ChEBI" id="CHEBI:59350"/>
        <dbReference type="ChEBI" id="CHEBI:59353"/>
        <dbReference type="EC" id="5.99.1.4"/>
    </reaction>
</comment>
<comment type="similarity">
    <text evidence="1">Belongs to the GST superfamily. NadH family.</text>
</comment>
<dbReference type="EMBL" id="JASCTH010000006">
    <property type="protein sequence ID" value="MDI6099246.1"/>
    <property type="molecule type" value="Genomic_DNA"/>
</dbReference>
<dbReference type="Gene3D" id="3.40.30.10">
    <property type="entry name" value="Glutaredoxin"/>
    <property type="match status" value="1"/>
</dbReference>
<dbReference type="RefSeq" id="WP_282759310.1">
    <property type="nucleotide sequence ID" value="NZ_JASCTH010000006.1"/>
</dbReference>
<dbReference type="EC" id="5.99.1.4" evidence="1"/>
<comment type="caution">
    <text evidence="3">The sequence shown here is derived from an EMBL/GenBank/DDBJ whole genome shotgun (WGS) entry which is preliminary data.</text>
</comment>
<accession>A0ABT6WHP1</accession>
<evidence type="ECO:0000313" key="4">
    <source>
        <dbReference type="Proteomes" id="UP001241758"/>
    </source>
</evidence>
<reference evidence="3 4" key="1">
    <citation type="submission" date="2023-05" db="EMBL/GenBank/DDBJ databases">
        <title>Actinoplanes sp. NEAU-A12 genome sequencing.</title>
        <authorList>
            <person name="Wang Z.-S."/>
        </authorList>
    </citation>
    <scope>NUCLEOTIDE SEQUENCE [LARGE SCALE GENOMIC DNA]</scope>
    <source>
        <strain evidence="3 4">NEAU-A12</strain>
    </source>
</reference>
<organism evidence="3 4">
    <name type="scientific">Actinoplanes sandaracinus</name>
    <dbReference type="NCBI Taxonomy" id="3045177"/>
    <lineage>
        <taxon>Bacteria</taxon>
        <taxon>Bacillati</taxon>
        <taxon>Actinomycetota</taxon>
        <taxon>Actinomycetes</taxon>
        <taxon>Micromonosporales</taxon>
        <taxon>Micromonosporaceae</taxon>
        <taxon>Actinoplanes</taxon>
    </lineage>
</organism>
<keyword evidence="1" id="KW-0413">Isomerase</keyword>
<keyword evidence="4" id="KW-1185">Reference proteome</keyword>
<dbReference type="InterPro" id="IPR014440">
    <property type="entry name" value="HCCAis_GSTk"/>
</dbReference>
<sequence>MRKPPRMYFSFRSPRSWLALRRFEETRPDLAATVRLVPNWDPKPWLRDALDARGSGVLQTPITLAKHLYLLADTERLVQKFGYRMTWPADLGQDWEVPHLLWLHADAVGLGPQFYQAAVRARWERGENLCDPAVLRDVAAQAGLDPDQVAGAAGDESLRAAAVEALDWAYQDDIFGVPYFLAGRHRFWGLERLPGFIDALDAAAEKAKVRA</sequence>
<evidence type="ECO:0000313" key="3">
    <source>
        <dbReference type="EMBL" id="MDI6099246.1"/>
    </source>
</evidence>
<name>A0ABT6WHP1_9ACTN</name>
<dbReference type="InterPro" id="IPR036249">
    <property type="entry name" value="Thioredoxin-like_sf"/>
</dbReference>